<evidence type="ECO:0000313" key="3">
    <source>
        <dbReference type="Proteomes" id="UP000586119"/>
    </source>
</evidence>
<gene>
    <name evidence="2" type="ORF">HZS81_11865</name>
</gene>
<evidence type="ECO:0000256" key="1">
    <source>
        <dbReference type="SAM" id="Phobius"/>
    </source>
</evidence>
<dbReference type="Proteomes" id="UP000586119">
    <property type="component" value="Unassembled WGS sequence"/>
</dbReference>
<keyword evidence="3" id="KW-1185">Reference proteome</keyword>
<proteinExistence type="predicted"/>
<sequence>MKNNIKQWLKIDPFMLMRNFQRLAIMLTRMRIFLASLTKKNGVFPFFISRLGAFGKVGLLRKTRMRMNKTVNGIMKSTHAAIAVLASLAVSVGLNAFLFWQNTKWEEAFFKQVGTVAQVEMLFKASDADTSYSNMLTLSRDLFGSSVSEAEADSIHLQFGADQSAIQLVDAKLLFKDGEFYGTKVYLPGH</sequence>
<name>A0A7Z0RVR2_9GAMM</name>
<comment type="caution">
    <text evidence="2">The sequence shown here is derived from an EMBL/GenBank/DDBJ whole genome shotgun (WGS) entry which is preliminary data.</text>
</comment>
<keyword evidence="1" id="KW-1133">Transmembrane helix</keyword>
<feature type="transmembrane region" description="Helical" evidence="1">
    <location>
        <begin position="80"/>
        <end position="100"/>
    </location>
</feature>
<dbReference type="AlphaFoldDB" id="A0A7Z0RVR2"/>
<reference evidence="2 3" key="1">
    <citation type="journal article" date="2015" name="Int. J. Syst. Evol. Microbiol.">
        <title>Halomonas salicampi sp. nov., a halotolerant and alkalitolerant bacterium isolated from a saltern soil.</title>
        <authorList>
            <person name="Lee J.C."/>
            <person name="Kim Y.S."/>
            <person name="Yun B.S."/>
            <person name="Whang K.S."/>
        </authorList>
    </citation>
    <scope>NUCLEOTIDE SEQUENCE [LARGE SCALE GENOMIC DNA]</scope>
    <source>
        <strain evidence="2 3">BH103</strain>
    </source>
</reference>
<evidence type="ECO:0000313" key="2">
    <source>
        <dbReference type="EMBL" id="NYS61450.1"/>
    </source>
</evidence>
<protein>
    <submittedName>
        <fullName evidence="2">Uncharacterized protein</fullName>
    </submittedName>
</protein>
<organism evidence="2 3">
    <name type="scientific">Vreelandella salicampi</name>
    <dbReference type="NCBI Taxonomy" id="1449798"/>
    <lineage>
        <taxon>Bacteria</taxon>
        <taxon>Pseudomonadati</taxon>
        <taxon>Pseudomonadota</taxon>
        <taxon>Gammaproteobacteria</taxon>
        <taxon>Oceanospirillales</taxon>
        <taxon>Halomonadaceae</taxon>
        <taxon>Vreelandella</taxon>
    </lineage>
</organism>
<accession>A0A7Z0RVR2</accession>
<dbReference type="RefSeq" id="WP_179930776.1">
    <property type="nucleotide sequence ID" value="NZ_JACCDF010000010.1"/>
</dbReference>
<keyword evidence="1" id="KW-0472">Membrane</keyword>
<feature type="transmembrane region" description="Helical" evidence="1">
    <location>
        <begin position="43"/>
        <end position="60"/>
    </location>
</feature>
<dbReference type="EMBL" id="JACCDF010000010">
    <property type="protein sequence ID" value="NYS61450.1"/>
    <property type="molecule type" value="Genomic_DNA"/>
</dbReference>
<keyword evidence="1" id="KW-0812">Transmembrane</keyword>